<evidence type="ECO:0000313" key="7">
    <source>
        <dbReference type="EMBL" id="KYZ76858.1"/>
    </source>
</evidence>
<dbReference type="PANTHER" id="PTHR47089:SF1">
    <property type="entry name" value="GUANOSINE ABC TRANSPORTER PERMEASE PROTEIN NUPP"/>
    <property type="match status" value="1"/>
</dbReference>
<feature type="transmembrane region" description="Helical" evidence="6">
    <location>
        <begin position="53"/>
        <end position="71"/>
    </location>
</feature>
<evidence type="ECO:0000256" key="5">
    <source>
        <dbReference type="ARBA" id="ARBA00023136"/>
    </source>
</evidence>
<evidence type="ECO:0000256" key="2">
    <source>
        <dbReference type="ARBA" id="ARBA00022475"/>
    </source>
</evidence>
<comment type="subcellular location">
    <subcellularLocation>
        <location evidence="1">Cell membrane</location>
        <topology evidence="1">Multi-pass membrane protein</topology>
    </subcellularLocation>
</comment>
<dbReference type="CDD" id="cd06580">
    <property type="entry name" value="TM_PBP1_transp_TpRbsC_like"/>
    <property type="match status" value="1"/>
</dbReference>
<keyword evidence="2" id="KW-1003">Cell membrane</keyword>
<evidence type="ECO:0000256" key="4">
    <source>
        <dbReference type="ARBA" id="ARBA00022989"/>
    </source>
</evidence>
<feature type="transmembrane region" description="Helical" evidence="6">
    <location>
        <begin position="231"/>
        <end position="254"/>
    </location>
</feature>
<keyword evidence="3 6" id="KW-0812">Transmembrane</keyword>
<evidence type="ECO:0000313" key="8">
    <source>
        <dbReference type="Proteomes" id="UP000076268"/>
    </source>
</evidence>
<keyword evidence="5 6" id="KW-0472">Membrane</keyword>
<name>A0A154BTL2_ANASB</name>
<evidence type="ECO:0000256" key="1">
    <source>
        <dbReference type="ARBA" id="ARBA00004651"/>
    </source>
</evidence>
<feature type="transmembrane region" description="Helical" evidence="6">
    <location>
        <begin position="183"/>
        <end position="201"/>
    </location>
</feature>
<protein>
    <submittedName>
        <fullName evidence="7">ABC transporter permease</fullName>
    </submittedName>
</protein>
<evidence type="ECO:0000256" key="6">
    <source>
        <dbReference type="SAM" id="Phobius"/>
    </source>
</evidence>
<dbReference type="InterPro" id="IPR001851">
    <property type="entry name" value="ABC_transp_permease"/>
</dbReference>
<organism evidence="7 8">
    <name type="scientific">Anaerosporomusa subterranea</name>
    <dbReference type="NCBI Taxonomy" id="1794912"/>
    <lineage>
        <taxon>Bacteria</taxon>
        <taxon>Bacillati</taxon>
        <taxon>Bacillota</taxon>
        <taxon>Negativicutes</taxon>
        <taxon>Acetonemataceae</taxon>
        <taxon>Anaerosporomusa</taxon>
    </lineage>
</organism>
<sequence>MTLATPVISVILALLFCAVFLALTGQNPLDVYIAMLTGAVGSAYGLSETLVKAIPLMLCGLGISIAFRMQLWNIGGEGQLYMGAFAATWVALSFPELPAWLLLPLMVVVSMLSGGIWALIAAALRAKWQVNEIIITLMLNYIGSLWVSYLVHGPWRDPKGHNFPLTAPFSPSALLPTLGDSRIHAGLIFAIVLMVLLYVVFRQSRWGYEIRVIGANETAARYAGMNIKRNIYLVMLASGAICGLAGMTEVSGIVGRLQPNISPGYGFTAIIVAYLSRMNPLAIGIVSLLFGALQVGGYYIQTFGVSATVSAMLQGAILFFVAGGEVFTQYRLVVKSVKGAVARG</sequence>
<dbReference type="EMBL" id="LSGP01000017">
    <property type="protein sequence ID" value="KYZ76858.1"/>
    <property type="molecule type" value="Genomic_DNA"/>
</dbReference>
<gene>
    <name evidence="7" type="ORF">AXX12_09275</name>
</gene>
<dbReference type="Pfam" id="PF02653">
    <property type="entry name" value="BPD_transp_2"/>
    <property type="match status" value="1"/>
</dbReference>
<proteinExistence type="predicted"/>
<evidence type="ECO:0000256" key="3">
    <source>
        <dbReference type="ARBA" id="ARBA00022692"/>
    </source>
</evidence>
<dbReference type="OrthoDB" id="45037at2"/>
<reference evidence="7 8" key="1">
    <citation type="submission" date="2016-02" db="EMBL/GenBank/DDBJ databases">
        <title>Anaerosporomusa subterraneum gen. nov., sp. nov., a spore-forming obligate anaerobe isolated from saprolite.</title>
        <authorList>
            <person name="Choi J.K."/>
            <person name="Shah M."/>
            <person name="Yee N."/>
        </authorList>
    </citation>
    <scope>NUCLEOTIDE SEQUENCE [LARGE SCALE GENOMIC DNA]</scope>
    <source>
        <strain evidence="7 8">RU4</strain>
    </source>
</reference>
<dbReference type="Proteomes" id="UP000076268">
    <property type="component" value="Unassembled WGS sequence"/>
</dbReference>
<feature type="transmembrane region" description="Helical" evidence="6">
    <location>
        <begin position="78"/>
        <end position="94"/>
    </location>
</feature>
<feature type="transmembrane region" description="Helical" evidence="6">
    <location>
        <begin position="133"/>
        <end position="151"/>
    </location>
</feature>
<accession>A0A154BTL2</accession>
<dbReference type="AlphaFoldDB" id="A0A154BTL2"/>
<dbReference type="PANTHER" id="PTHR47089">
    <property type="entry name" value="ABC TRANSPORTER, PERMEASE PROTEIN"/>
    <property type="match status" value="1"/>
</dbReference>
<feature type="transmembrane region" description="Helical" evidence="6">
    <location>
        <begin position="306"/>
        <end position="328"/>
    </location>
</feature>
<feature type="transmembrane region" description="Helical" evidence="6">
    <location>
        <begin position="100"/>
        <end position="121"/>
    </location>
</feature>
<feature type="transmembrane region" description="Helical" evidence="6">
    <location>
        <begin position="6"/>
        <end position="24"/>
    </location>
</feature>
<dbReference type="STRING" id="1794912.AXX12_09275"/>
<dbReference type="GO" id="GO:0005886">
    <property type="term" value="C:plasma membrane"/>
    <property type="evidence" value="ECO:0007669"/>
    <property type="project" value="UniProtKB-SubCell"/>
</dbReference>
<keyword evidence="8" id="KW-1185">Reference proteome</keyword>
<keyword evidence="4 6" id="KW-1133">Transmembrane helix</keyword>
<dbReference type="GO" id="GO:0022857">
    <property type="term" value="F:transmembrane transporter activity"/>
    <property type="evidence" value="ECO:0007669"/>
    <property type="project" value="InterPro"/>
</dbReference>
<comment type="caution">
    <text evidence="7">The sequence shown here is derived from an EMBL/GenBank/DDBJ whole genome shotgun (WGS) entry which is preliminary data.</text>
</comment>